<feature type="region of interest" description="Disordered" evidence="10">
    <location>
        <begin position="135"/>
        <end position="164"/>
    </location>
</feature>
<evidence type="ECO:0000256" key="8">
    <source>
        <dbReference type="ARBA" id="ARBA00022833"/>
    </source>
</evidence>
<comment type="catalytic activity">
    <reaction evidence="1">
        <text>S-ubiquitinyl-[E2 ubiquitin-conjugating enzyme]-L-cysteine + [acceptor protein]-L-lysine = [E2 ubiquitin-conjugating enzyme]-L-cysteine + N(6)-ubiquitinyl-[acceptor protein]-L-lysine.</text>
        <dbReference type="EC" id="2.3.2.27"/>
    </reaction>
</comment>
<dbReference type="GO" id="GO:0010228">
    <property type="term" value="P:vegetative to reproductive phase transition of meristem"/>
    <property type="evidence" value="ECO:0007669"/>
    <property type="project" value="UniProtKB-ARBA"/>
</dbReference>
<feature type="region of interest" description="Disordered" evidence="10">
    <location>
        <begin position="382"/>
        <end position="407"/>
    </location>
</feature>
<dbReference type="PANTHER" id="PTHR22937:SF224">
    <property type="entry name" value="E3 UBIQUITIN-PROTEIN LIGASE MBR1-RELATED"/>
    <property type="match status" value="1"/>
</dbReference>
<organism evidence="12">
    <name type="scientific">Sesamum radiatum</name>
    <name type="common">Black benniseed</name>
    <dbReference type="NCBI Taxonomy" id="300843"/>
    <lineage>
        <taxon>Eukaryota</taxon>
        <taxon>Viridiplantae</taxon>
        <taxon>Streptophyta</taxon>
        <taxon>Embryophyta</taxon>
        <taxon>Tracheophyta</taxon>
        <taxon>Spermatophyta</taxon>
        <taxon>Magnoliopsida</taxon>
        <taxon>eudicotyledons</taxon>
        <taxon>Gunneridae</taxon>
        <taxon>Pentapetalae</taxon>
        <taxon>asterids</taxon>
        <taxon>lamiids</taxon>
        <taxon>Lamiales</taxon>
        <taxon>Pedaliaceae</taxon>
        <taxon>Sesamum</taxon>
    </lineage>
</organism>
<dbReference type="FunFam" id="3.30.40.10:FF:000309">
    <property type="entry name" value="E3 ubiquitin-protein ligase MBR2"/>
    <property type="match status" value="1"/>
</dbReference>
<dbReference type="AlphaFoldDB" id="A0AAW2QF58"/>
<reference evidence="12" key="2">
    <citation type="journal article" date="2024" name="Plant">
        <title>Genomic evolution and insights into agronomic trait innovations of Sesamum species.</title>
        <authorList>
            <person name="Miao H."/>
            <person name="Wang L."/>
            <person name="Qu L."/>
            <person name="Liu H."/>
            <person name="Sun Y."/>
            <person name="Le M."/>
            <person name="Wang Q."/>
            <person name="Wei S."/>
            <person name="Zheng Y."/>
            <person name="Lin W."/>
            <person name="Duan Y."/>
            <person name="Cao H."/>
            <person name="Xiong S."/>
            <person name="Wang X."/>
            <person name="Wei L."/>
            <person name="Li C."/>
            <person name="Ma Q."/>
            <person name="Ju M."/>
            <person name="Zhao R."/>
            <person name="Li G."/>
            <person name="Mu C."/>
            <person name="Tian Q."/>
            <person name="Mei H."/>
            <person name="Zhang T."/>
            <person name="Gao T."/>
            <person name="Zhang H."/>
        </authorList>
    </citation>
    <scope>NUCLEOTIDE SEQUENCE</scope>
    <source>
        <strain evidence="12">G02</strain>
    </source>
</reference>
<dbReference type="InterPro" id="IPR001841">
    <property type="entry name" value="Znf_RING"/>
</dbReference>
<dbReference type="EMBL" id="JACGWJ010000015">
    <property type="protein sequence ID" value="KAL0366235.1"/>
    <property type="molecule type" value="Genomic_DNA"/>
</dbReference>
<dbReference type="PROSITE" id="PS50089">
    <property type="entry name" value="ZF_RING_2"/>
    <property type="match status" value="1"/>
</dbReference>
<feature type="region of interest" description="Disordered" evidence="10">
    <location>
        <begin position="1"/>
        <end position="37"/>
    </location>
</feature>
<keyword evidence="7" id="KW-0833">Ubl conjugation pathway</keyword>
<comment type="pathway">
    <text evidence="2">Protein modification; protein ubiquitination.</text>
</comment>
<dbReference type="GO" id="GO:0043161">
    <property type="term" value="P:proteasome-mediated ubiquitin-dependent protein catabolic process"/>
    <property type="evidence" value="ECO:0007669"/>
    <property type="project" value="UniProtKB-ARBA"/>
</dbReference>
<dbReference type="InterPro" id="IPR045191">
    <property type="entry name" value="MBR1/2-like"/>
</dbReference>
<name>A0AAW2QF58_SESRA</name>
<sequence length="741" mass="80850">MQGHRSSVSALPENLSFDHGSTSSDAGVDPQMPWNNMQTSAQNRLPEYRISASETNIQYLHHVGHEGLNGEWSLGESSSSAAQSQGDPNERKREHAWGLHSGAARAVDERQYEPSNILSLDNVDVNANGNQTANRSSLLQISGHDVLPQDLNMRSESGDREDDDYQVERPNTYISIGSSSRPMPSSGGSSDSFGVHSGCGGYVMEESEDRPGCSLDGRRISCKRKALEVHVGQSSGAGSSNCFPHAERSQWHAVPPAQIAASNISTTTRTESDPVFNNGLEQNNPRLRLGVGGAVSADPFCLTATAPESSRTNFRLRINGSHQQDQISSNPYPMEADAGNADASSSRHSSRLVLRNRLFDLHSAPVVENGSLRAQSFLSHVPSVRRNPQSRWSGASSSRTNISSASAISGERDPMLYEEYTSRNIPRSISENPVFVPAGEMGSSSQQPRNWNLTGGSNSIAGNVASTSRQGSSSGVNSSAPTWSHRGCPQYPRRLSEIVRRSLLSSAGTDYGGQSSSHAIRSSSSATSQEMPLPSGSGSQGHHASNSRSALLERHLDSAVGIPYSLRSLAAASERSSLMVCLLYDNPYYAEEHAGLCSLMIRHVLDLMRRGEGLRFEDVMILDHSIFFGMADIHDRHRDMRMDVDNMSYEELLALEERIGNVCTGLTEETIMSRLKQQKFVCKKADDQSETEPCSICREEYNDGEDIGTLECGHDFHRDCIKQWLMHKNLCPICKTTGLTT</sequence>
<accession>A0AAW2QF58</accession>
<feature type="compositionally biased region" description="Low complexity" evidence="10">
    <location>
        <begin position="466"/>
        <end position="479"/>
    </location>
</feature>
<feature type="region of interest" description="Disordered" evidence="10">
    <location>
        <begin position="70"/>
        <end position="94"/>
    </location>
</feature>
<feature type="region of interest" description="Disordered" evidence="10">
    <location>
        <begin position="507"/>
        <end position="549"/>
    </location>
</feature>
<comment type="caution">
    <text evidence="12">The sequence shown here is derived from an EMBL/GenBank/DDBJ whole genome shotgun (WGS) entry which is preliminary data.</text>
</comment>
<evidence type="ECO:0000313" key="12">
    <source>
        <dbReference type="EMBL" id="KAL0366235.1"/>
    </source>
</evidence>
<evidence type="ECO:0000256" key="2">
    <source>
        <dbReference type="ARBA" id="ARBA00004906"/>
    </source>
</evidence>
<proteinExistence type="predicted"/>
<feature type="compositionally biased region" description="Polar residues" evidence="10">
    <location>
        <begin position="322"/>
        <end position="331"/>
    </location>
</feature>
<evidence type="ECO:0000256" key="7">
    <source>
        <dbReference type="ARBA" id="ARBA00022786"/>
    </source>
</evidence>
<dbReference type="PANTHER" id="PTHR22937">
    <property type="entry name" value="E3 UBIQUITIN-PROTEIN LIGASE RNF165"/>
    <property type="match status" value="1"/>
</dbReference>
<protein>
    <recommendedName>
        <fullName evidence="3">RING-type E3 ubiquitin transferase</fullName>
        <ecNumber evidence="3">2.3.2.27</ecNumber>
    </recommendedName>
</protein>
<evidence type="ECO:0000256" key="1">
    <source>
        <dbReference type="ARBA" id="ARBA00000900"/>
    </source>
</evidence>
<evidence type="ECO:0000256" key="4">
    <source>
        <dbReference type="ARBA" id="ARBA00022679"/>
    </source>
</evidence>
<feature type="domain" description="RING-type" evidence="11">
    <location>
        <begin position="694"/>
        <end position="735"/>
    </location>
</feature>
<dbReference type="EC" id="2.3.2.27" evidence="3"/>
<evidence type="ECO:0000256" key="5">
    <source>
        <dbReference type="ARBA" id="ARBA00022723"/>
    </source>
</evidence>
<dbReference type="Pfam" id="PF13639">
    <property type="entry name" value="zf-RING_2"/>
    <property type="match status" value="1"/>
</dbReference>
<feature type="compositionally biased region" description="Low complexity" evidence="10">
    <location>
        <begin position="393"/>
        <end position="407"/>
    </location>
</feature>
<evidence type="ECO:0000256" key="9">
    <source>
        <dbReference type="PROSITE-ProRule" id="PRU00175"/>
    </source>
</evidence>
<evidence type="ECO:0000259" key="11">
    <source>
        <dbReference type="PROSITE" id="PS50089"/>
    </source>
</evidence>
<gene>
    <name evidence="12" type="ORF">Sradi_3513600</name>
</gene>
<reference evidence="12" key="1">
    <citation type="submission" date="2020-06" db="EMBL/GenBank/DDBJ databases">
        <authorList>
            <person name="Li T."/>
            <person name="Hu X."/>
            <person name="Zhang T."/>
            <person name="Song X."/>
            <person name="Zhang H."/>
            <person name="Dai N."/>
            <person name="Sheng W."/>
            <person name="Hou X."/>
            <person name="Wei L."/>
        </authorList>
    </citation>
    <scope>NUCLEOTIDE SEQUENCE</scope>
    <source>
        <strain evidence="12">G02</strain>
        <tissue evidence="12">Leaf</tissue>
    </source>
</reference>
<dbReference type="InterPro" id="IPR013083">
    <property type="entry name" value="Znf_RING/FYVE/PHD"/>
</dbReference>
<dbReference type="SMART" id="SM00184">
    <property type="entry name" value="RING"/>
    <property type="match status" value="1"/>
</dbReference>
<keyword evidence="8" id="KW-0862">Zinc</keyword>
<feature type="compositionally biased region" description="Polar residues" evidence="10">
    <location>
        <begin position="536"/>
        <end position="549"/>
    </location>
</feature>
<feature type="region of interest" description="Disordered" evidence="10">
    <location>
        <begin position="322"/>
        <end position="347"/>
    </location>
</feature>
<keyword evidence="4" id="KW-0808">Transferase</keyword>
<feature type="compositionally biased region" description="Polar residues" evidence="10">
    <location>
        <begin position="442"/>
        <end position="465"/>
    </location>
</feature>
<keyword evidence="5" id="KW-0479">Metal-binding</keyword>
<evidence type="ECO:0000256" key="3">
    <source>
        <dbReference type="ARBA" id="ARBA00012483"/>
    </source>
</evidence>
<keyword evidence="6 9" id="KW-0863">Zinc-finger</keyword>
<dbReference type="GO" id="GO:0061630">
    <property type="term" value="F:ubiquitin protein ligase activity"/>
    <property type="evidence" value="ECO:0007669"/>
    <property type="project" value="UniProtKB-EC"/>
</dbReference>
<feature type="compositionally biased region" description="Low complexity" evidence="10">
    <location>
        <begin position="515"/>
        <end position="528"/>
    </location>
</feature>
<feature type="region of interest" description="Disordered" evidence="10">
    <location>
        <begin position="433"/>
        <end position="489"/>
    </location>
</feature>
<evidence type="ECO:0000256" key="6">
    <source>
        <dbReference type="ARBA" id="ARBA00022771"/>
    </source>
</evidence>
<evidence type="ECO:0000256" key="10">
    <source>
        <dbReference type="SAM" id="MobiDB-lite"/>
    </source>
</evidence>
<dbReference type="GO" id="GO:0008270">
    <property type="term" value="F:zinc ion binding"/>
    <property type="evidence" value="ECO:0007669"/>
    <property type="project" value="UniProtKB-KW"/>
</dbReference>
<dbReference type="Gene3D" id="3.30.40.10">
    <property type="entry name" value="Zinc/RING finger domain, C3HC4 (zinc finger)"/>
    <property type="match status" value="1"/>
</dbReference>
<dbReference type="SUPFAM" id="SSF57850">
    <property type="entry name" value="RING/U-box"/>
    <property type="match status" value="1"/>
</dbReference>